<dbReference type="InterPro" id="IPR025110">
    <property type="entry name" value="AMP-bd_C"/>
</dbReference>
<dbReference type="Gene3D" id="3.30.300.30">
    <property type="match status" value="1"/>
</dbReference>
<evidence type="ECO:0000313" key="14">
    <source>
        <dbReference type="EMBL" id="APE42728.1"/>
    </source>
</evidence>
<evidence type="ECO:0000256" key="4">
    <source>
        <dbReference type="ARBA" id="ARBA00022598"/>
    </source>
</evidence>
<dbReference type="NCBIfam" id="NF006020">
    <property type="entry name" value="PRK08162.1"/>
    <property type="match status" value="1"/>
</dbReference>
<evidence type="ECO:0000256" key="2">
    <source>
        <dbReference type="ARBA" id="ARBA00006432"/>
    </source>
</evidence>
<dbReference type="FunFam" id="3.30.300.30:FF:000008">
    <property type="entry name" value="2,3-dihydroxybenzoate-AMP ligase"/>
    <property type="match status" value="1"/>
</dbReference>
<dbReference type="EMBL" id="CP018076">
    <property type="protein sequence ID" value="APE42728.1"/>
    <property type="molecule type" value="Genomic_DNA"/>
</dbReference>
<dbReference type="Pfam" id="PF00501">
    <property type="entry name" value="AMP-binding"/>
    <property type="match status" value="1"/>
</dbReference>
<evidence type="ECO:0000256" key="11">
    <source>
        <dbReference type="ARBA" id="ARBA00067668"/>
    </source>
</evidence>
<comment type="cofactor">
    <cofactor evidence="1">
        <name>Mg(2+)</name>
        <dbReference type="ChEBI" id="CHEBI:18420"/>
    </cofactor>
</comment>
<protein>
    <recommendedName>
        <fullName evidence="11">3-methylmercaptopropionyl-CoA ligase</fullName>
        <ecNumber evidence="10">6.2.1.44</ecNumber>
    </recommendedName>
</protein>
<evidence type="ECO:0000259" key="13">
    <source>
        <dbReference type="Pfam" id="PF13193"/>
    </source>
</evidence>
<evidence type="ECO:0000256" key="9">
    <source>
        <dbReference type="ARBA" id="ARBA00051915"/>
    </source>
</evidence>
<dbReference type="Pfam" id="PF13193">
    <property type="entry name" value="AMP-binding_C"/>
    <property type="match status" value="1"/>
</dbReference>
<evidence type="ECO:0000256" key="3">
    <source>
        <dbReference type="ARBA" id="ARBA00011738"/>
    </source>
</evidence>
<dbReference type="GO" id="GO:0016874">
    <property type="term" value="F:ligase activity"/>
    <property type="evidence" value="ECO:0007669"/>
    <property type="project" value="UniProtKB-KW"/>
</dbReference>
<evidence type="ECO:0000256" key="5">
    <source>
        <dbReference type="ARBA" id="ARBA00022723"/>
    </source>
</evidence>
<comment type="subunit">
    <text evidence="3">Homodimer.</text>
</comment>
<feature type="domain" description="AMP-dependent synthetase/ligase" evidence="12">
    <location>
        <begin position="27"/>
        <end position="404"/>
    </location>
</feature>
<evidence type="ECO:0000313" key="15">
    <source>
        <dbReference type="Proteomes" id="UP000181897"/>
    </source>
</evidence>
<gene>
    <name evidence="14" type="ORF">BOO69_04290</name>
</gene>
<keyword evidence="5" id="KW-0479">Metal-binding</keyword>
<evidence type="ECO:0000259" key="12">
    <source>
        <dbReference type="Pfam" id="PF00501"/>
    </source>
</evidence>
<dbReference type="InterPro" id="IPR020845">
    <property type="entry name" value="AMP-binding_CS"/>
</dbReference>
<keyword evidence="15" id="KW-1185">Reference proteome</keyword>
<evidence type="ECO:0000256" key="1">
    <source>
        <dbReference type="ARBA" id="ARBA00001946"/>
    </source>
</evidence>
<dbReference type="GO" id="GO:0006631">
    <property type="term" value="P:fatty acid metabolic process"/>
    <property type="evidence" value="ECO:0007669"/>
    <property type="project" value="UniProtKB-KW"/>
</dbReference>
<evidence type="ECO:0000256" key="6">
    <source>
        <dbReference type="ARBA" id="ARBA00022832"/>
    </source>
</evidence>
<accession>A0A1J0WEV8</accession>
<dbReference type="PROSITE" id="PS00455">
    <property type="entry name" value="AMP_BINDING"/>
    <property type="match status" value="1"/>
</dbReference>
<dbReference type="OrthoDB" id="9803968at2"/>
<sequence length="541" mass="58590">MGWMQDETGLDKCAANYVPLTPLSQLKRAARVFDGRTAVVYGDHRVNYADYHARCSRLASALAGRGVRPGDVVATLLPNLPAQAEAHFGVPACGAVLNTINTRLEVGTVAYIFGHGGAKLVLVDTEFVPLAEAALEEMQGDGPQIIEVPDPAAGHPATGRHTTYEDFLAEGDPAFGWIMPRDEWESIALNYTSGTTGRPKGVVYHHRGAYLNAMGQILSWRMVLHPVYLTIVPLFHCNGWCHTWMMPMVGGTLVCCRDITAKNIFNAIADEGVTHFGGAPIVLNALVNAPEEDRRTFDHVVEVFTAGAPPAPATLAKIEPMGFNVTQVYGLTETYGPGTECLWRDEWEPLRGAERATRKARQGVAMPIFEEIVVTDDTLAPVPTDGTTQGEIMFRGNGVMKGYFKNPEATAEAFEGGYFHSGDIGVQHPDGYIQIADRAKDIIISGGENISSVEVEGVLMGHPDVNLAAVVAQPHEKWGEVPCAFVELKPGAAEDEAALIAFARESLAGFKTPKRVVFQELPKTSTGKIQKFELRKRAASL</sequence>
<dbReference type="InterPro" id="IPR000873">
    <property type="entry name" value="AMP-dep_synth/lig_dom"/>
</dbReference>
<dbReference type="GO" id="GO:0046872">
    <property type="term" value="F:metal ion binding"/>
    <property type="evidence" value="ECO:0007669"/>
    <property type="project" value="UniProtKB-KW"/>
</dbReference>
<organism evidence="14 15">
    <name type="scientific">Sulfitobacter alexandrii</name>
    <dbReference type="NCBI Taxonomy" id="1917485"/>
    <lineage>
        <taxon>Bacteria</taxon>
        <taxon>Pseudomonadati</taxon>
        <taxon>Pseudomonadota</taxon>
        <taxon>Alphaproteobacteria</taxon>
        <taxon>Rhodobacterales</taxon>
        <taxon>Roseobacteraceae</taxon>
        <taxon>Sulfitobacter</taxon>
    </lineage>
</organism>
<dbReference type="KEGG" id="suam:BOO69_04290"/>
<dbReference type="EC" id="6.2.1.44" evidence="10"/>
<comment type="catalytic activity">
    <reaction evidence="9">
        <text>3-(methylsulfanyl)propanoate + ATP + CoA = 3-(methylsulfanyl)propanoyl-CoA + AMP + diphosphate</text>
        <dbReference type="Rhea" id="RHEA:43052"/>
        <dbReference type="ChEBI" id="CHEBI:30616"/>
        <dbReference type="ChEBI" id="CHEBI:33019"/>
        <dbReference type="ChEBI" id="CHEBI:49016"/>
        <dbReference type="ChEBI" id="CHEBI:57287"/>
        <dbReference type="ChEBI" id="CHEBI:82815"/>
        <dbReference type="ChEBI" id="CHEBI:456215"/>
        <dbReference type="EC" id="6.2.1.44"/>
    </reaction>
    <physiologicalReaction direction="left-to-right" evidence="9">
        <dbReference type="Rhea" id="RHEA:43053"/>
    </physiologicalReaction>
</comment>
<name>A0A1J0WEV8_9RHOB</name>
<dbReference type="SUPFAM" id="SSF56801">
    <property type="entry name" value="Acetyl-CoA synthetase-like"/>
    <property type="match status" value="1"/>
</dbReference>
<evidence type="ECO:0000256" key="7">
    <source>
        <dbReference type="ARBA" id="ARBA00022842"/>
    </source>
</evidence>
<dbReference type="PANTHER" id="PTHR43859:SF4">
    <property type="entry name" value="BUTANOATE--COA LIGASE AAE1-RELATED"/>
    <property type="match status" value="1"/>
</dbReference>
<dbReference type="STRING" id="1917485.BOO69_04290"/>
<dbReference type="InterPro" id="IPR045851">
    <property type="entry name" value="AMP-bd_C_sf"/>
</dbReference>
<proteinExistence type="inferred from homology"/>
<keyword evidence="6" id="KW-0276">Fatty acid metabolism</keyword>
<dbReference type="Proteomes" id="UP000181897">
    <property type="component" value="Chromosome"/>
</dbReference>
<dbReference type="InterPro" id="IPR042099">
    <property type="entry name" value="ANL_N_sf"/>
</dbReference>
<dbReference type="Gene3D" id="3.40.50.12780">
    <property type="entry name" value="N-terminal domain of ligase-like"/>
    <property type="match status" value="1"/>
</dbReference>
<dbReference type="RefSeq" id="WP_071970639.1">
    <property type="nucleotide sequence ID" value="NZ_CP018076.1"/>
</dbReference>
<dbReference type="PANTHER" id="PTHR43859">
    <property type="entry name" value="ACYL-ACTIVATING ENZYME"/>
    <property type="match status" value="1"/>
</dbReference>
<evidence type="ECO:0000256" key="8">
    <source>
        <dbReference type="ARBA" id="ARBA00023098"/>
    </source>
</evidence>
<keyword evidence="4" id="KW-0436">Ligase</keyword>
<reference evidence="14 15" key="1">
    <citation type="submission" date="2016-11" db="EMBL/GenBank/DDBJ databases">
        <title>Complete genome sequence of Sulfitobacter sp. AM1-D1, a toxic bacteria associated with marine dinoflagellate Alexandrium minutum in East China Sea.</title>
        <authorList>
            <person name="Yang Q."/>
            <person name="Zhang X."/>
            <person name="Tian X."/>
        </authorList>
    </citation>
    <scope>NUCLEOTIDE SEQUENCE [LARGE SCALE GENOMIC DNA]</scope>
    <source>
        <strain evidence="14 15">AM1-D1</strain>
    </source>
</reference>
<evidence type="ECO:0000256" key="10">
    <source>
        <dbReference type="ARBA" id="ARBA00066616"/>
    </source>
</evidence>
<feature type="domain" description="AMP-binding enzyme C-terminal" evidence="13">
    <location>
        <begin position="454"/>
        <end position="528"/>
    </location>
</feature>
<dbReference type="FunFam" id="3.40.50.12780:FF:000003">
    <property type="entry name" value="Long-chain-fatty-acid--CoA ligase FadD"/>
    <property type="match status" value="1"/>
</dbReference>
<keyword evidence="7" id="KW-0460">Magnesium</keyword>
<dbReference type="CDD" id="cd12118">
    <property type="entry name" value="ttLC_FACS_AEE21_like"/>
    <property type="match status" value="1"/>
</dbReference>
<dbReference type="AlphaFoldDB" id="A0A1J0WEV8"/>
<comment type="similarity">
    <text evidence="2">Belongs to the ATP-dependent AMP-binding enzyme family.</text>
</comment>
<keyword evidence="8" id="KW-0443">Lipid metabolism</keyword>